<accession>A0A6J4TIR2</accession>
<sequence>WAPSGSHGIGAWRMVGPRRWATTSAARCRHPGSSTRERRSSRIRAARSASPGWAAATGFPVARAPMHRGRHA</sequence>
<dbReference type="EMBL" id="CADCWE010000019">
    <property type="protein sequence ID" value="CAA9523756.1"/>
    <property type="molecule type" value="Genomic_DNA"/>
</dbReference>
<protein>
    <submittedName>
        <fullName evidence="2">Uncharacterized protein</fullName>
    </submittedName>
</protein>
<dbReference type="AlphaFoldDB" id="A0A6J4TIR2"/>
<organism evidence="2">
    <name type="scientific">uncultured Thermomicrobiales bacterium</name>
    <dbReference type="NCBI Taxonomy" id="1645740"/>
    <lineage>
        <taxon>Bacteria</taxon>
        <taxon>Pseudomonadati</taxon>
        <taxon>Thermomicrobiota</taxon>
        <taxon>Thermomicrobia</taxon>
        <taxon>Thermomicrobiales</taxon>
        <taxon>environmental samples</taxon>
    </lineage>
</organism>
<evidence type="ECO:0000256" key="1">
    <source>
        <dbReference type="SAM" id="MobiDB-lite"/>
    </source>
</evidence>
<reference evidence="2" key="1">
    <citation type="submission" date="2020-02" db="EMBL/GenBank/DDBJ databases">
        <authorList>
            <person name="Meier V. D."/>
        </authorList>
    </citation>
    <scope>NUCLEOTIDE SEQUENCE</scope>
    <source>
        <strain evidence="2">AVDCRST_MAG73</strain>
    </source>
</reference>
<gene>
    <name evidence="2" type="ORF">AVDCRST_MAG73-345</name>
</gene>
<evidence type="ECO:0000313" key="2">
    <source>
        <dbReference type="EMBL" id="CAA9523756.1"/>
    </source>
</evidence>
<feature type="region of interest" description="Disordered" evidence="1">
    <location>
        <begin position="23"/>
        <end position="56"/>
    </location>
</feature>
<proteinExistence type="predicted"/>
<feature type="compositionally biased region" description="Low complexity" evidence="1">
    <location>
        <begin position="46"/>
        <end position="56"/>
    </location>
</feature>
<feature type="non-terminal residue" evidence="2">
    <location>
        <position position="1"/>
    </location>
</feature>
<feature type="non-terminal residue" evidence="2">
    <location>
        <position position="72"/>
    </location>
</feature>
<name>A0A6J4TIR2_9BACT</name>